<keyword evidence="3" id="KW-1185">Reference proteome</keyword>
<accession>T1IVQ3</accession>
<reference evidence="2" key="2">
    <citation type="submission" date="2015-02" db="UniProtKB">
        <authorList>
            <consortium name="EnsemblMetazoa"/>
        </authorList>
    </citation>
    <scope>IDENTIFICATION</scope>
</reference>
<dbReference type="HOGENOM" id="CLU_1995458_0_0_1"/>
<protein>
    <submittedName>
        <fullName evidence="2">Uncharacterized protein</fullName>
    </submittedName>
</protein>
<dbReference type="AlphaFoldDB" id="T1IVQ3"/>
<feature type="region of interest" description="Disordered" evidence="1">
    <location>
        <begin position="1"/>
        <end position="27"/>
    </location>
</feature>
<evidence type="ECO:0000313" key="3">
    <source>
        <dbReference type="Proteomes" id="UP000014500"/>
    </source>
</evidence>
<organism evidence="2 3">
    <name type="scientific">Strigamia maritima</name>
    <name type="common">European centipede</name>
    <name type="synonym">Geophilus maritimus</name>
    <dbReference type="NCBI Taxonomy" id="126957"/>
    <lineage>
        <taxon>Eukaryota</taxon>
        <taxon>Metazoa</taxon>
        <taxon>Ecdysozoa</taxon>
        <taxon>Arthropoda</taxon>
        <taxon>Myriapoda</taxon>
        <taxon>Chilopoda</taxon>
        <taxon>Pleurostigmophora</taxon>
        <taxon>Geophilomorpha</taxon>
        <taxon>Linotaeniidae</taxon>
        <taxon>Strigamia</taxon>
    </lineage>
</organism>
<dbReference type="Proteomes" id="UP000014500">
    <property type="component" value="Unassembled WGS sequence"/>
</dbReference>
<evidence type="ECO:0000256" key="1">
    <source>
        <dbReference type="SAM" id="MobiDB-lite"/>
    </source>
</evidence>
<dbReference type="EMBL" id="JH431589">
    <property type="status" value="NOT_ANNOTATED_CDS"/>
    <property type="molecule type" value="Genomic_DNA"/>
</dbReference>
<reference evidence="3" key="1">
    <citation type="submission" date="2011-05" db="EMBL/GenBank/DDBJ databases">
        <authorList>
            <person name="Richards S.R."/>
            <person name="Qu J."/>
            <person name="Jiang H."/>
            <person name="Jhangiani S.N."/>
            <person name="Agravi P."/>
            <person name="Goodspeed R."/>
            <person name="Gross S."/>
            <person name="Mandapat C."/>
            <person name="Jackson L."/>
            <person name="Mathew T."/>
            <person name="Pu L."/>
            <person name="Thornton R."/>
            <person name="Saada N."/>
            <person name="Wilczek-Boney K.B."/>
            <person name="Lee S."/>
            <person name="Kovar C."/>
            <person name="Wu Y."/>
            <person name="Scherer S.E."/>
            <person name="Worley K.C."/>
            <person name="Muzny D.M."/>
            <person name="Gibbs R."/>
        </authorList>
    </citation>
    <scope>NUCLEOTIDE SEQUENCE</scope>
    <source>
        <strain evidence="3">Brora</strain>
    </source>
</reference>
<sequence>MREARSSLPLSRLPKARRPRTGLATGGGERMMAVGIRSDTPAEVHPTRTSFLLYGQGQRESVKDIFYTVNRGNKYLLLNIYASTRRKVIKGLHTELPTDSSFITTHIVLELDVMMAATHKSQVYI</sequence>
<name>T1IVQ3_STRMM</name>
<dbReference type="EnsemblMetazoa" id="SMAR005254-RA">
    <property type="protein sequence ID" value="SMAR005254-PA"/>
    <property type="gene ID" value="SMAR005254"/>
</dbReference>
<proteinExistence type="predicted"/>
<evidence type="ECO:0000313" key="2">
    <source>
        <dbReference type="EnsemblMetazoa" id="SMAR005254-PA"/>
    </source>
</evidence>